<keyword evidence="2" id="KW-1185">Reference proteome</keyword>
<gene>
    <name evidence="1" type="ORF">SAMN05877831_102330</name>
</gene>
<protein>
    <recommendedName>
        <fullName evidence="3">Endonuclease/exonuclease/phosphatase family protein</fullName>
    </recommendedName>
</protein>
<dbReference type="Proteomes" id="UP000219111">
    <property type="component" value="Unassembled WGS sequence"/>
</dbReference>
<evidence type="ECO:0000313" key="1">
    <source>
        <dbReference type="EMBL" id="SOC00336.1"/>
    </source>
</evidence>
<dbReference type="OrthoDB" id="5500612at2"/>
<reference evidence="2" key="1">
    <citation type="submission" date="2017-08" db="EMBL/GenBank/DDBJ databases">
        <authorList>
            <person name="Varghese N."/>
            <person name="Submissions S."/>
        </authorList>
    </citation>
    <scope>NUCLEOTIDE SEQUENCE [LARGE SCALE GENOMIC DNA]</scope>
    <source>
        <strain evidence="2">JA276</strain>
    </source>
</reference>
<dbReference type="PANTHER" id="PTHR11371:SF31">
    <property type="entry name" value="EXTRACELLULAR NUCLEASE"/>
    <property type="match status" value="1"/>
</dbReference>
<sequence>MHYAGLRIGEGDDAATRRWKARTVEDLLRLRGALRQANRLGIASRAPDPARRRLRIATWNLREFDSERYGYRLPEALYCIAEVISAFNIVALQEVRADLHALKRLMRILGSDWQAIMTDSDTAQSAHGERMVFLYDTSCVRFQGTAGEISLSDADRLFLPDSFDLTFPEGIKLELPEGAELTPPAKIPTEKRAPGRYEIDPAAVVDLPAGTKIVLPEGGQLAFKGAPAEFSFALRNERIAEKRLDLHQGRLRTFSAPVRLRWPARQMELGAQQFARTPFVVYFQSDWMKLALCTVHIYFGDNDDGSPAMARRTAEIAALTRALAKKAQSEGNSDAESYFMVLGDFNIKSRAHGTMAALEDNGFLVPERIREIPEGTNVQRNMFYDQMAFWTGKPGAPGFSPHTRISVSDAGVFDVFKHVFREGVDDPGGEDEAYFRSRMLDVGKAYANYRDWRTHQISDHLPMWVEIETDFADAYLQSLRGGA</sequence>
<dbReference type="PANTHER" id="PTHR11371">
    <property type="entry name" value="DEOXYRIBONUCLEASE"/>
    <property type="match status" value="1"/>
</dbReference>
<accession>A0A285S0K4</accession>
<organism evidence="1 2">
    <name type="scientific">Rhodobacter maris</name>
    <dbReference type="NCBI Taxonomy" id="446682"/>
    <lineage>
        <taxon>Bacteria</taxon>
        <taxon>Pseudomonadati</taxon>
        <taxon>Pseudomonadota</taxon>
        <taxon>Alphaproteobacteria</taxon>
        <taxon>Rhodobacterales</taxon>
        <taxon>Rhodobacter group</taxon>
        <taxon>Rhodobacter</taxon>
    </lineage>
</organism>
<dbReference type="SUPFAM" id="SSF56219">
    <property type="entry name" value="DNase I-like"/>
    <property type="match status" value="1"/>
</dbReference>
<dbReference type="InterPro" id="IPR036691">
    <property type="entry name" value="Endo/exonu/phosph_ase_sf"/>
</dbReference>
<dbReference type="RefSeq" id="WP_141399416.1">
    <property type="nucleotide sequence ID" value="NZ_OBMT01000002.1"/>
</dbReference>
<name>A0A285S0K4_9RHOB</name>
<dbReference type="AlphaFoldDB" id="A0A285S0K4"/>
<proteinExistence type="predicted"/>
<evidence type="ECO:0000313" key="2">
    <source>
        <dbReference type="Proteomes" id="UP000219111"/>
    </source>
</evidence>
<dbReference type="EMBL" id="OBMT01000002">
    <property type="protein sequence ID" value="SOC00336.1"/>
    <property type="molecule type" value="Genomic_DNA"/>
</dbReference>
<evidence type="ECO:0008006" key="3">
    <source>
        <dbReference type="Google" id="ProtNLM"/>
    </source>
</evidence>
<dbReference type="Gene3D" id="3.60.10.10">
    <property type="entry name" value="Endonuclease/exonuclease/phosphatase"/>
    <property type="match status" value="2"/>
</dbReference>